<name>A0A7W9BMV1_9RHOB</name>
<keyword evidence="3 8" id="KW-0349">Heme</keyword>
<dbReference type="PANTHER" id="PTHR35008">
    <property type="entry name" value="BLL4482 PROTEIN-RELATED"/>
    <property type="match status" value="1"/>
</dbReference>
<dbReference type="GO" id="GO:0020037">
    <property type="term" value="F:heme binding"/>
    <property type="evidence" value="ECO:0007669"/>
    <property type="project" value="InterPro"/>
</dbReference>
<organism evidence="10 11">
    <name type="scientific">Yoonia ponticola</name>
    <dbReference type="NCBI Taxonomy" id="1524255"/>
    <lineage>
        <taxon>Bacteria</taxon>
        <taxon>Pseudomonadati</taxon>
        <taxon>Pseudomonadota</taxon>
        <taxon>Alphaproteobacteria</taxon>
        <taxon>Rhodobacterales</taxon>
        <taxon>Paracoccaceae</taxon>
        <taxon>Yoonia</taxon>
    </lineage>
</organism>
<evidence type="ECO:0000256" key="3">
    <source>
        <dbReference type="ARBA" id="ARBA00022617"/>
    </source>
</evidence>
<comment type="cofactor">
    <cofactor evidence="1">
        <name>heme c</name>
        <dbReference type="ChEBI" id="CHEBI:61717"/>
    </cofactor>
</comment>
<evidence type="ECO:0000313" key="10">
    <source>
        <dbReference type="EMBL" id="MBB5723365.1"/>
    </source>
</evidence>
<protein>
    <submittedName>
        <fullName evidence="10">Mono/diheme cytochrome c family protein</fullName>
    </submittedName>
</protein>
<keyword evidence="4" id="KW-0679">Respiratory chain</keyword>
<evidence type="ECO:0000313" key="11">
    <source>
        <dbReference type="Proteomes" id="UP000535415"/>
    </source>
</evidence>
<dbReference type="GO" id="GO:0005506">
    <property type="term" value="F:iron ion binding"/>
    <property type="evidence" value="ECO:0007669"/>
    <property type="project" value="InterPro"/>
</dbReference>
<keyword evidence="11" id="KW-1185">Reference proteome</keyword>
<evidence type="ECO:0000256" key="8">
    <source>
        <dbReference type="PROSITE-ProRule" id="PRU00433"/>
    </source>
</evidence>
<dbReference type="InterPro" id="IPR008168">
    <property type="entry name" value="Cyt_C_IC"/>
</dbReference>
<dbReference type="Proteomes" id="UP000535415">
    <property type="component" value="Unassembled WGS sequence"/>
</dbReference>
<dbReference type="InterPro" id="IPR036909">
    <property type="entry name" value="Cyt_c-like_dom_sf"/>
</dbReference>
<proteinExistence type="predicted"/>
<evidence type="ECO:0000256" key="4">
    <source>
        <dbReference type="ARBA" id="ARBA00022660"/>
    </source>
</evidence>
<keyword evidence="7 8" id="KW-0408">Iron</keyword>
<gene>
    <name evidence="10" type="ORF">FHS72_003010</name>
</gene>
<evidence type="ECO:0000259" key="9">
    <source>
        <dbReference type="PROSITE" id="PS51007"/>
    </source>
</evidence>
<dbReference type="AlphaFoldDB" id="A0A7W9BMV1"/>
<dbReference type="PANTHER" id="PTHR35008:SF4">
    <property type="entry name" value="BLL4482 PROTEIN"/>
    <property type="match status" value="1"/>
</dbReference>
<dbReference type="InterPro" id="IPR009056">
    <property type="entry name" value="Cyt_c-like_dom"/>
</dbReference>
<dbReference type="GO" id="GO:0009055">
    <property type="term" value="F:electron transfer activity"/>
    <property type="evidence" value="ECO:0007669"/>
    <property type="project" value="InterPro"/>
</dbReference>
<evidence type="ECO:0000256" key="6">
    <source>
        <dbReference type="ARBA" id="ARBA00022982"/>
    </source>
</evidence>
<feature type="domain" description="Cytochrome c" evidence="9">
    <location>
        <begin position="39"/>
        <end position="138"/>
    </location>
</feature>
<dbReference type="Gene3D" id="1.10.760.10">
    <property type="entry name" value="Cytochrome c-like domain"/>
    <property type="match status" value="1"/>
</dbReference>
<keyword evidence="6" id="KW-0249">Electron transport</keyword>
<dbReference type="EMBL" id="JACIJM010000010">
    <property type="protein sequence ID" value="MBB5723365.1"/>
    <property type="molecule type" value="Genomic_DNA"/>
</dbReference>
<dbReference type="Pfam" id="PF00034">
    <property type="entry name" value="Cytochrom_C"/>
    <property type="match status" value="1"/>
</dbReference>
<dbReference type="InterPro" id="IPR051459">
    <property type="entry name" value="Cytochrome_c-type_DH"/>
</dbReference>
<comment type="caution">
    <text evidence="10">The sequence shown here is derived from an EMBL/GenBank/DDBJ whole genome shotgun (WGS) entry which is preliminary data.</text>
</comment>
<evidence type="ECO:0000256" key="5">
    <source>
        <dbReference type="ARBA" id="ARBA00022723"/>
    </source>
</evidence>
<dbReference type="RefSeq" id="WP_343042700.1">
    <property type="nucleotide sequence ID" value="NZ_JACIJM010000010.1"/>
</dbReference>
<evidence type="ECO:0000256" key="2">
    <source>
        <dbReference type="ARBA" id="ARBA00022448"/>
    </source>
</evidence>
<sequence>MRRLAIVVAGVALAGAAILTFGTGPAESDGMVLRDGDPETVALGAEVYAANCASCHGADLEGQADWRIAGPDGRLPAPPHDETGHTWHHDGETLFNLTKYGVGKMIGDPNYASDMPVYEGILKDDEIVAVLSYIKSTWPQKIRARHDDMTAQQ</sequence>
<reference evidence="10 11" key="1">
    <citation type="submission" date="2020-08" db="EMBL/GenBank/DDBJ databases">
        <title>Genomic Encyclopedia of Type Strains, Phase IV (KMG-IV): sequencing the most valuable type-strain genomes for metagenomic binning, comparative biology and taxonomic classification.</title>
        <authorList>
            <person name="Goeker M."/>
        </authorList>
    </citation>
    <scope>NUCLEOTIDE SEQUENCE [LARGE SCALE GENOMIC DNA]</scope>
    <source>
        <strain evidence="10 11">DSM 101064</strain>
    </source>
</reference>
<dbReference type="SUPFAM" id="SSF46626">
    <property type="entry name" value="Cytochrome c"/>
    <property type="match status" value="1"/>
</dbReference>
<keyword evidence="5 8" id="KW-0479">Metal-binding</keyword>
<keyword evidence="2" id="KW-0813">Transport</keyword>
<evidence type="ECO:0000256" key="7">
    <source>
        <dbReference type="ARBA" id="ARBA00023004"/>
    </source>
</evidence>
<dbReference type="PROSITE" id="PS51007">
    <property type="entry name" value="CYTC"/>
    <property type="match status" value="1"/>
</dbReference>
<dbReference type="PRINTS" id="PR00605">
    <property type="entry name" value="CYTCHROMECIC"/>
</dbReference>
<evidence type="ECO:0000256" key="1">
    <source>
        <dbReference type="ARBA" id="ARBA00001926"/>
    </source>
</evidence>
<accession>A0A7W9BMV1</accession>